<feature type="chain" id="PRO_5017215472" description="Secreted protein" evidence="2">
    <location>
        <begin position="26"/>
        <end position="121"/>
    </location>
</feature>
<evidence type="ECO:0000313" key="4">
    <source>
        <dbReference type="Proteomes" id="UP000268094"/>
    </source>
</evidence>
<feature type="region of interest" description="Disordered" evidence="1">
    <location>
        <begin position="25"/>
        <end position="121"/>
    </location>
</feature>
<organism evidence="3 4">
    <name type="scientific">Corallococcus terminator</name>
    <dbReference type="NCBI Taxonomy" id="2316733"/>
    <lineage>
        <taxon>Bacteria</taxon>
        <taxon>Pseudomonadati</taxon>
        <taxon>Myxococcota</taxon>
        <taxon>Myxococcia</taxon>
        <taxon>Myxococcales</taxon>
        <taxon>Cystobacterineae</taxon>
        <taxon>Myxococcaceae</taxon>
        <taxon>Corallococcus</taxon>
    </lineage>
</organism>
<feature type="non-terminal residue" evidence="3">
    <location>
        <position position="121"/>
    </location>
</feature>
<accession>A0A3A8HF65</accession>
<feature type="compositionally biased region" description="Basic and acidic residues" evidence="1">
    <location>
        <begin position="26"/>
        <end position="50"/>
    </location>
</feature>
<comment type="caution">
    <text evidence="3">The sequence shown here is derived from an EMBL/GenBank/DDBJ whole genome shotgun (WGS) entry which is preliminary data.</text>
</comment>
<sequence>MSASRPTLCAGLVVGLLLAAPAAEARFGKKSADTSSSKDDDKDSRVHEASPIKPSRTHEASSYTPPDDDDDDCCDAPAPVYQRSGPSYSARLYGDTPTYSSSEDESAELAAMAVRSQPPRA</sequence>
<keyword evidence="2" id="KW-0732">Signal</keyword>
<reference evidence="4" key="1">
    <citation type="submission" date="2018-09" db="EMBL/GenBank/DDBJ databases">
        <authorList>
            <person name="Livingstone P.G."/>
            <person name="Whitworth D.E."/>
        </authorList>
    </citation>
    <scope>NUCLEOTIDE SEQUENCE [LARGE SCALE GENOMIC DNA]</scope>
    <source>
        <strain evidence="4">CA054A</strain>
    </source>
</reference>
<dbReference type="EMBL" id="RAVZ01000763">
    <property type="protein sequence ID" value="RKG64611.1"/>
    <property type="molecule type" value="Genomic_DNA"/>
</dbReference>
<gene>
    <name evidence="3" type="ORF">D7V88_42035</name>
</gene>
<proteinExistence type="predicted"/>
<dbReference type="Proteomes" id="UP000268094">
    <property type="component" value="Unassembled WGS sequence"/>
</dbReference>
<keyword evidence="4" id="KW-1185">Reference proteome</keyword>
<evidence type="ECO:0000313" key="3">
    <source>
        <dbReference type="EMBL" id="RKG64611.1"/>
    </source>
</evidence>
<name>A0A3A8HF65_9BACT</name>
<evidence type="ECO:0000256" key="2">
    <source>
        <dbReference type="SAM" id="SignalP"/>
    </source>
</evidence>
<evidence type="ECO:0000256" key="1">
    <source>
        <dbReference type="SAM" id="MobiDB-lite"/>
    </source>
</evidence>
<dbReference type="AlphaFoldDB" id="A0A3A8HF65"/>
<feature type="signal peptide" evidence="2">
    <location>
        <begin position="1"/>
        <end position="25"/>
    </location>
</feature>
<evidence type="ECO:0008006" key="5">
    <source>
        <dbReference type="Google" id="ProtNLM"/>
    </source>
</evidence>
<protein>
    <recommendedName>
        <fullName evidence="5">Secreted protein</fullName>
    </recommendedName>
</protein>